<proteinExistence type="predicted"/>
<sequence>MEQLMDEVRKVCGLSGNLRLQYQDRDFGDALVNLTSTAELEDLATIKVIPVTDDCSQVITLTFCDDIVS</sequence>
<evidence type="ECO:0000313" key="2">
    <source>
        <dbReference type="EMBL" id="KAA8581190.1"/>
    </source>
</evidence>
<keyword evidence="3" id="KW-1185">Reference proteome</keyword>
<evidence type="ECO:0000313" key="3">
    <source>
        <dbReference type="Proteomes" id="UP000327493"/>
    </source>
</evidence>
<accession>A0A5J5CLL4</accession>
<organism evidence="2 3">
    <name type="scientific">Etheostoma spectabile</name>
    <name type="common">orangethroat darter</name>
    <dbReference type="NCBI Taxonomy" id="54343"/>
    <lineage>
        <taxon>Eukaryota</taxon>
        <taxon>Metazoa</taxon>
        <taxon>Chordata</taxon>
        <taxon>Craniata</taxon>
        <taxon>Vertebrata</taxon>
        <taxon>Euteleostomi</taxon>
        <taxon>Actinopterygii</taxon>
        <taxon>Neopterygii</taxon>
        <taxon>Teleostei</taxon>
        <taxon>Neoteleostei</taxon>
        <taxon>Acanthomorphata</taxon>
        <taxon>Eupercaria</taxon>
        <taxon>Perciformes</taxon>
        <taxon>Percoidei</taxon>
        <taxon>Percidae</taxon>
        <taxon>Etheostomatinae</taxon>
        <taxon>Etheostoma</taxon>
    </lineage>
</organism>
<evidence type="ECO:0000259" key="1">
    <source>
        <dbReference type="Pfam" id="PF00564"/>
    </source>
</evidence>
<reference evidence="2 3" key="1">
    <citation type="submission" date="2019-08" db="EMBL/GenBank/DDBJ databases">
        <title>A chromosome-level genome assembly, high-density linkage maps, and genome scans reveal the genomic architecture of hybrid incompatibilities underlying speciation via character displacement in darters (Percidae: Etheostominae).</title>
        <authorList>
            <person name="Moran R.L."/>
            <person name="Catchen J.M."/>
            <person name="Fuller R.C."/>
        </authorList>
    </citation>
    <scope>NUCLEOTIDE SEQUENCE [LARGE SCALE GENOMIC DNA]</scope>
    <source>
        <strain evidence="2">EspeVRDwgs_2016</strain>
        <tissue evidence="2">Muscle</tissue>
    </source>
</reference>
<protein>
    <recommendedName>
        <fullName evidence="1">PB1 domain-containing protein</fullName>
    </recommendedName>
</protein>
<name>A0A5J5CLL4_9PERO</name>
<dbReference type="EMBL" id="VOFY01000021">
    <property type="protein sequence ID" value="KAA8581190.1"/>
    <property type="molecule type" value="Genomic_DNA"/>
</dbReference>
<dbReference type="Proteomes" id="UP000327493">
    <property type="component" value="Chromosome 21"/>
</dbReference>
<dbReference type="InterPro" id="IPR000270">
    <property type="entry name" value="PB1_dom"/>
</dbReference>
<dbReference type="Pfam" id="PF00564">
    <property type="entry name" value="PB1"/>
    <property type="match status" value="1"/>
</dbReference>
<gene>
    <name evidence="2" type="ORF">FQN60_002771</name>
</gene>
<comment type="caution">
    <text evidence="2">The sequence shown here is derived from an EMBL/GenBank/DDBJ whole genome shotgun (WGS) entry which is preliminary data.</text>
</comment>
<feature type="domain" description="PB1" evidence="1">
    <location>
        <begin position="2"/>
        <end position="43"/>
    </location>
</feature>
<dbReference type="SUPFAM" id="SSF54277">
    <property type="entry name" value="CAD &amp; PB1 domains"/>
    <property type="match status" value="1"/>
</dbReference>
<dbReference type="AlphaFoldDB" id="A0A5J5CLL4"/>